<dbReference type="SMART" id="SM00387">
    <property type="entry name" value="HATPase_c"/>
    <property type="match status" value="1"/>
</dbReference>
<comment type="catalytic activity">
    <reaction evidence="1">
        <text>ATP + protein L-histidine = ADP + protein N-phospho-L-histidine.</text>
        <dbReference type="EC" id="2.7.13.3"/>
    </reaction>
</comment>
<feature type="transmembrane region" description="Helical" evidence="9">
    <location>
        <begin position="90"/>
        <end position="109"/>
    </location>
</feature>
<feature type="transmembrane region" description="Helical" evidence="9">
    <location>
        <begin position="121"/>
        <end position="138"/>
    </location>
</feature>
<evidence type="ECO:0000256" key="7">
    <source>
        <dbReference type="ARBA" id="ARBA00022840"/>
    </source>
</evidence>
<dbReference type="Gene3D" id="3.30.565.10">
    <property type="entry name" value="Histidine kinase-like ATPase, C-terminal domain"/>
    <property type="match status" value="1"/>
</dbReference>
<evidence type="ECO:0000259" key="10">
    <source>
        <dbReference type="PROSITE" id="PS50109"/>
    </source>
</evidence>
<accession>A0ABX1XYY0</accession>
<dbReference type="EC" id="2.7.13.3" evidence="2"/>
<evidence type="ECO:0000256" key="6">
    <source>
        <dbReference type="ARBA" id="ARBA00022777"/>
    </source>
</evidence>
<dbReference type="InterPro" id="IPR004358">
    <property type="entry name" value="Sig_transdc_His_kin-like_C"/>
</dbReference>
<proteinExistence type="predicted"/>
<evidence type="ECO:0000256" key="9">
    <source>
        <dbReference type="SAM" id="Phobius"/>
    </source>
</evidence>
<feature type="transmembrane region" description="Helical" evidence="9">
    <location>
        <begin position="31"/>
        <end position="54"/>
    </location>
</feature>
<keyword evidence="12" id="KW-1185">Reference proteome</keyword>
<dbReference type="InterPro" id="IPR005467">
    <property type="entry name" value="His_kinase_dom"/>
</dbReference>
<dbReference type="SUPFAM" id="SSF55874">
    <property type="entry name" value="ATPase domain of HSP90 chaperone/DNA topoisomerase II/histidine kinase"/>
    <property type="match status" value="1"/>
</dbReference>
<keyword evidence="9" id="KW-1133">Transmembrane helix</keyword>
<organism evidence="11 12">
    <name type="scientific">Paenibacillus phytorum</name>
    <dbReference type="NCBI Taxonomy" id="2654977"/>
    <lineage>
        <taxon>Bacteria</taxon>
        <taxon>Bacillati</taxon>
        <taxon>Bacillota</taxon>
        <taxon>Bacilli</taxon>
        <taxon>Bacillales</taxon>
        <taxon>Paenibacillaceae</taxon>
        <taxon>Paenibacillus</taxon>
    </lineage>
</organism>
<sequence length="521" mass="59962">MAGRGHTMIYTILLLTVLSAFMLARNYRNRYSWMFVLMLSGMSLSFLGMILNVVKVGNYQYPAHELYALDYRIYLYLSHWRINYYDTVRLQLVGIAIYLVSIPLFILEFVWGRSWGKADKWIRAGLLSLPPLGYVWFYDPETRFFFYIRLAETVGHSGMLILTLHLVDVLHVAWIMIYLFFPIWLLYKHYRSSQISFKRKQVLSLIVNLLIMNGLFISVFIFGPYNQLYLFSDTARLLQFSSREVPVFYYRFLPFVMLLAVQVMIITLIRFKGIDATTLFRVRSINRNVNTLNHNLKGVFHSFKNTMFTVKIMTEQAELAYGSEEGLRAIRRLQQISEASLSQSAKVLDAIKEIKVRPTRCRIVNIVEDALSKANIGETVKVDKRYTKFSATSYIDSYHMTEALSNLLNNAVEAIHAARRPNGEIHLEVDAEGDWVVITVTDNGTGIEKKARKQIFNAFYTTKSKHENWGIGLSYVQKIVKAHLGFITVSSEVGRFTTFRILLPVDAGGSRDSNPRQGGNG</sequence>
<dbReference type="Proteomes" id="UP000616779">
    <property type="component" value="Unassembled WGS sequence"/>
</dbReference>
<feature type="transmembrane region" description="Helical" evidence="9">
    <location>
        <begin position="6"/>
        <end position="24"/>
    </location>
</feature>
<reference evidence="11 12" key="1">
    <citation type="submission" date="2019-10" db="EMBL/GenBank/DDBJ databases">
        <title>Description of Paenibacillus terrestris sp. nov.</title>
        <authorList>
            <person name="Carlier A."/>
            <person name="Qi S."/>
        </authorList>
    </citation>
    <scope>NUCLEOTIDE SEQUENCE [LARGE SCALE GENOMIC DNA]</scope>
    <source>
        <strain evidence="11 12">LMG 31458</strain>
    </source>
</reference>
<dbReference type="PANTHER" id="PTHR43547">
    <property type="entry name" value="TWO-COMPONENT HISTIDINE KINASE"/>
    <property type="match status" value="1"/>
</dbReference>
<feature type="transmembrane region" description="Helical" evidence="9">
    <location>
        <begin position="202"/>
        <end position="223"/>
    </location>
</feature>
<comment type="caution">
    <text evidence="11">The sequence shown here is derived from an EMBL/GenBank/DDBJ whole genome shotgun (WGS) entry which is preliminary data.</text>
</comment>
<keyword evidence="3" id="KW-0597">Phosphoprotein</keyword>
<dbReference type="PRINTS" id="PR00344">
    <property type="entry name" value="BCTRLSENSOR"/>
</dbReference>
<dbReference type="Pfam" id="PF02518">
    <property type="entry name" value="HATPase_c"/>
    <property type="match status" value="1"/>
</dbReference>
<keyword evidence="5" id="KW-0547">Nucleotide-binding</keyword>
<dbReference type="PROSITE" id="PS50109">
    <property type="entry name" value="HIS_KIN"/>
    <property type="match status" value="1"/>
</dbReference>
<gene>
    <name evidence="11" type="ORF">GC098_16550</name>
</gene>
<dbReference type="InterPro" id="IPR003594">
    <property type="entry name" value="HATPase_dom"/>
</dbReference>
<evidence type="ECO:0000256" key="1">
    <source>
        <dbReference type="ARBA" id="ARBA00000085"/>
    </source>
</evidence>
<evidence type="ECO:0000256" key="4">
    <source>
        <dbReference type="ARBA" id="ARBA00022679"/>
    </source>
</evidence>
<feature type="transmembrane region" description="Helical" evidence="9">
    <location>
        <begin position="158"/>
        <end position="181"/>
    </location>
</feature>
<keyword evidence="6" id="KW-0418">Kinase</keyword>
<keyword evidence="9" id="KW-0812">Transmembrane</keyword>
<evidence type="ECO:0000256" key="3">
    <source>
        <dbReference type="ARBA" id="ARBA00022553"/>
    </source>
</evidence>
<keyword evidence="7" id="KW-0067">ATP-binding</keyword>
<dbReference type="InterPro" id="IPR036890">
    <property type="entry name" value="HATPase_C_sf"/>
</dbReference>
<dbReference type="PANTHER" id="PTHR43547:SF2">
    <property type="entry name" value="HYBRID SIGNAL TRANSDUCTION HISTIDINE KINASE C"/>
    <property type="match status" value="1"/>
</dbReference>
<protein>
    <recommendedName>
        <fullName evidence="2">histidine kinase</fullName>
        <ecNumber evidence="2">2.7.13.3</ecNumber>
    </recommendedName>
</protein>
<keyword evidence="4" id="KW-0808">Transferase</keyword>
<keyword evidence="9" id="KW-0472">Membrane</keyword>
<keyword evidence="8" id="KW-0902">Two-component regulatory system</keyword>
<name>A0ABX1XYY0_9BACL</name>
<feature type="domain" description="Histidine kinase" evidence="10">
    <location>
        <begin position="298"/>
        <end position="507"/>
    </location>
</feature>
<dbReference type="EMBL" id="WHOA01000114">
    <property type="protein sequence ID" value="NOU73010.1"/>
    <property type="molecule type" value="Genomic_DNA"/>
</dbReference>
<evidence type="ECO:0000313" key="12">
    <source>
        <dbReference type="Proteomes" id="UP000616779"/>
    </source>
</evidence>
<evidence type="ECO:0000256" key="2">
    <source>
        <dbReference type="ARBA" id="ARBA00012438"/>
    </source>
</evidence>
<evidence type="ECO:0000256" key="8">
    <source>
        <dbReference type="ARBA" id="ARBA00023012"/>
    </source>
</evidence>
<evidence type="ECO:0000256" key="5">
    <source>
        <dbReference type="ARBA" id="ARBA00022741"/>
    </source>
</evidence>
<feature type="transmembrane region" description="Helical" evidence="9">
    <location>
        <begin position="248"/>
        <end position="271"/>
    </location>
</feature>
<evidence type="ECO:0000313" key="11">
    <source>
        <dbReference type="EMBL" id="NOU73010.1"/>
    </source>
</evidence>